<dbReference type="Gene3D" id="3.40.50.150">
    <property type="entry name" value="Vaccinia Virus protein VP39"/>
    <property type="match status" value="1"/>
</dbReference>
<dbReference type="Pfam" id="PF01135">
    <property type="entry name" value="PCMT"/>
    <property type="match status" value="1"/>
</dbReference>
<protein>
    <recommendedName>
        <fullName evidence="2">Protein-L-isoaspartate O-methyltransferase</fullName>
    </recommendedName>
    <alternativeName>
        <fullName evidence="3">Protein L-isoaspartyl methyltransferase</fullName>
    </alternativeName>
</protein>
<reference evidence="4 5" key="1">
    <citation type="submission" date="2015-09" db="EMBL/GenBank/DDBJ databases">
        <authorList>
            <consortium name="Swine Surveillance"/>
        </authorList>
    </citation>
    <scope>NUCLEOTIDE SEQUENCE [LARGE SCALE GENOMIC DNA]</scope>
    <source>
        <strain evidence="4 5">CECT 5294</strain>
    </source>
</reference>
<evidence type="ECO:0000256" key="3">
    <source>
        <dbReference type="ARBA" id="ARBA00030757"/>
    </source>
</evidence>
<dbReference type="AlphaFoldDB" id="A0A0P1F1K2"/>
<dbReference type="PANTHER" id="PTHR11579:SF18">
    <property type="entry name" value="PROTEIN-L-ISOASPARTATE O-METHYLTRANSFERASE"/>
    <property type="match status" value="1"/>
</dbReference>
<dbReference type="GO" id="GO:0005737">
    <property type="term" value="C:cytoplasm"/>
    <property type="evidence" value="ECO:0007669"/>
    <property type="project" value="TreeGrafter"/>
</dbReference>
<dbReference type="EMBL" id="CYRX01000031">
    <property type="protein sequence ID" value="CUH61382.1"/>
    <property type="molecule type" value="Genomic_DNA"/>
</dbReference>
<dbReference type="PANTHER" id="PTHR11579">
    <property type="entry name" value="PROTEIN-L-ISOASPARTATE O-METHYLTRANSFERASE"/>
    <property type="match status" value="1"/>
</dbReference>
<evidence type="ECO:0000313" key="5">
    <source>
        <dbReference type="Proteomes" id="UP000051298"/>
    </source>
</evidence>
<dbReference type="CDD" id="cd02440">
    <property type="entry name" value="AdoMet_MTases"/>
    <property type="match status" value="1"/>
</dbReference>
<organism evidence="4 5">
    <name type="scientific">Thalassobacter stenotrophicus</name>
    <dbReference type="NCBI Taxonomy" id="266809"/>
    <lineage>
        <taxon>Bacteria</taxon>
        <taxon>Pseudomonadati</taxon>
        <taxon>Pseudomonadota</taxon>
        <taxon>Alphaproteobacteria</taxon>
        <taxon>Rhodobacterales</taxon>
        <taxon>Roseobacteraceae</taxon>
        <taxon>Thalassobacter</taxon>
    </lineage>
</organism>
<dbReference type="SUPFAM" id="SSF53335">
    <property type="entry name" value="S-adenosyl-L-methionine-dependent methyltransferases"/>
    <property type="match status" value="1"/>
</dbReference>
<dbReference type="GO" id="GO:0004719">
    <property type="term" value="F:protein-L-isoaspartate (D-aspartate) O-methyltransferase activity"/>
    <property type="evidence" value="ECO:0007669"/>
    <property type="project" value="InterPro"/>
</dbReference>
<comment type="similarity">
    <text evidence="1">Belongs to the methyltransferase superfamily. L-isoaspartyl/D-aspartyl protein methyltransferase family.</text>
</comment>
<name>A0A0P1F1K2_9RHOB</name>
<sequence length="217" mass="22950">MTDTTALRTMMVDTQVRPSDVTKFPIIEALLAIEREAFVPADKAPVAYMDEPIVLAPGRVLADARGFAKMLDALDLERDELVLDLGCGLGYSAAVLARMVDAVVAVEEDSDMARDAEATLGEKGIDNVAVLHAPLAEGAPKAGPYDVIVIEGGVETIPAAIEDQLKEGGRIAAVFVEGALGACKIGHKSNGRISWRMAFNTTMPILPGFALEKGFAL</sequence>
<dbReference type="eggNOG" id="COG2518">
    <property type="taxonomic scope" value="Bacteria"/>
</dbReference>
<keyword evidence="4" id="KW-0489">Methyltransferase</keyword>
<evidence type="ECO:0000256" key="2">
    <source>
        <dbReference type="ARBA" id="ARBA00013346"/>
    </source>
</evidence>
<proteinExistence type="inferred from homology"/>
<dbReference type="Proteomes" id="UP000051298">
    <property type="component" value="Unassembled WGS sequence"/>
</dbReference>
<keyword evidence="4" id="KW-0808">Transferase</keyword>
<dbReference type="RefSeq" id="WP_058124136.1">
    <property type="nucleotide sequence ID" value="NZ_CYRX01000031.1"/>
</dbReference>
<gene>
    <name evidence="4" type="primary">pcm_2</name>
    <name evidence="4" type="ORF">THS5294_02689</name>
</gene>
<evidence type="ECO:0000313" key="4">
    <source>
        <dbReference type="EMBL" id="CUH61382.1"/>
    </source>
</evidence>
<dbReference type="InterPro" id="IPR029063">
    <property type="entry name" value="SAM-dependent_MTases_sf"/>
</dbReference>
<accession>A0A0P1F1K2</accession>
<evidence type="ECO:0000256" key="1">
    <source>
        <dbReference type="ARBA" id="ARBA00005369"/>
    </source>
</evidence>
<dbReference type="GO" id="GO:0032259">
    <property type="term" value="P:methylation"/>
    <property type="evidence" value="ECO:0007669"/>
    <property type="project" value="UniProtKB-KW"/>
</dbReference>
<dbReference type="STRING" id="266809.PM03_11995"/>
<dbReference type="InterPro" id="IPR000682">
    <property type="entry name" value="PCMT"/>
</dbReference>